<evidence type="ECO:0000256" key="3">
    <source>
        <dbReference type="ARBA" id="ARBA00022475"/>
    </source>
</evidence>
<evidence type="ECO:0000313" key="12">
    <source>
        <dbReference type="Proteomes" id="UP000683246"/>
    </source>
</evidence>
<dbReference type="AlphaFoldDB" id="A0A8J8MNU7"/>
<comment type="subcellular location">
    <subcellularLocation>
        <location evidence="1">Cell membrane</location>
        <topology evidence="1">Peripheral membrane protein</topology>
    </subcellularLocation>
</comment>
<dbReference type="GO" id="GO:0005524">
    <property type="term" value="F:ATP binding"/>
    <property type="evidence" value="ECO:0007669"/>
    <property type="project" value="UniProtKB-KW"/>
</dbReference>
<keyword evidence="8" id="KW-1278">Translocase</keyword>
<dbReference type="InterPro" id="IPR027417">
    <property type="entry name" value="P-loop_NTPase"/>
</dbReference>
<keyword evidence="7 11" id="KW-0067">ATP-binding</keyword>
<proteinExistence type="predicted"/>
<accession>A0A8J8MNU7</accession>
<keyword evidence="9" id="KW-0472">Membrane</keyword>
<organism evidence="11 12">
    <name type="scientific">Vallitalea pronyensis</name>
    <dbReference type="NCBI Taxonomy" id="1348613"/>
    <lineage>
        <taxon>Bacteria</taxon>
        <taxon>Bacillati</taxon>
        <taxon>Bacillota</taxon>
        <taxon>Clostridia</taxon>
        <taxon>Lachnospirales</taxon>
        <taxon>Vallitaleaceae</taxon>
        <taxon>Vallitalea</taxon>
    </lineage>
</organism>
<dbReference type="InterPro" id="IPR050107">
    <property type="entry name" value="ABC_carbohydrate_import_ATPase"/>
</dbReference>
<evidence type="ECO:0000256" key="2">
    <source>
        <dbReference type="ARBA" id="ARBA00022448"/>
    </source>
</evidence>
<reference evidence="11" key="1">
    <citation type="submission" date="2020-07" db="EMBL/GenBank/DDBJ databases">
        <title>Vallitalea pronyensis genome.</title>
        <authorList>
            <person name="Postec A."/>
        </authorList>
    </citation>
    <scope>NUCLEOTIDE SEQUENCE</scope>
    <source>
        <strain evidence="11">FatNI3</strain>
    </source>
</reference>
<evidence type="ECO:0000256" key="5">
    <source>
        <dbReference type="ARBA" id="ARBA00022737"/>
    </source>
</evidence>
<evidence type="ECO:0000256" key="8">
    <source>
        <dbReference type="ARBA" id="ARBA00022967"/>
    </source>
</evidence>
<dbReference type="InterPro" id="IPR003439">
    <property type="entry name" value="ABC_transporter-like_ATP-bd"/>
</dbReference>
<dbReference type="GO" id="GO:0016887">
    <property type="term" value="F:ATP hydrolysis activity"/>
    <property type="evidence" value="ECO:0007669"/>
    <property type="project" value="InterPro"/>
</dbReference>
<dbReference type="PANTHER" id="PTHR43790">
    <property type="entry name" value="CARBOHYDRATE TRANSPORT ATP-BINDING PROTEIN MG119-RELATED"/>
    <property type="match status" value="1"/>
</dbReference>
<keyword evidence="5" id="KW-0677">Repeat</keyword>
<dbReference type="Pfam" id="PF00005">
    <property type="entry name" value="ABC_tran"/>
    <property type="match status" value="2"/>
</dbReference>
<evidence type="ECO:0000256" key="4">
    <source>
        <dbReference type="ARBA" id="ARBA00022597"/>
    </source>
</evidence>
<dbReference type="SMART" id="SM00382">
    <property type="entry name" value="AAA"/>
    <property type="match status" value="2"/>
</dbReference>
<dbReference type="SUPFAM" id="SSF52540">
    <property type="entry name" value="P-loop containing nucleoside triphosphate hydrolases"/>
    <property type="match status" value="2"/>
</dbReference>
<dbReference type="RefSeq" id="WP_212696071.1">
    <property type="nucleotide sequence ID" value="NZ_CP058649.1"/>
</dbReference>
<dbReference type="Gene3D" id="3.40.50.300">
    <property type="entry name" value="P-loop containing nucleotide triphosphate hydrolases"/>
    <property type="match status" value="2"/>
</dbReference>
<dbReference type="PROSITE" id="PS00211">
    <property type="entry name" value="ABC_TRANSPORTER_1"/>
    <property type="match status" value="1"/>
</dbReference>
<dbReference type="InterPro" id="IPR003593">
    <property type="entry name" value="AAA+_ATPase"/>
</dbReference>
<evidence type="ECO:0000256" key="6">
    <source>
        <dbReference type="ARBA" id="ARBA00022741"/>
    </source>
</evidence>
<dbReference type="GO" id="GO:0005886">
    <property type="term" value="C:plasma membrane"/>
    <property type="evidence" value="ECO:0007669"/>
    <property type="project" value="UniProtKB-SubCell"/>
</dbReference>
<evidence type="ECO:0000256" key="7">
    <source>
        <dbReference type="ARBA" id="ARBA00022840"/>
    </source>
</evidence>
<dbReference type="FunFam" id="3.40.50.300:FF:000127">
    <property type="entry name" value="Ribose import ATP-binding protein RbsA"/>
    <property type="match status" value="1"/>
</dbReference>
<dbReference type="PROSITE" id="PS50893">
    <property type="entry name" value="ABC_TRANSPORTER_2"/>
    <property type="match status" value="2"/>
</dbReference>
<dbReference type="InterPro" id="IPR017871">
    <property type="entry name" value="ABC_transporter-like_CS"/>
</dbReference>
<evidence type="ECO:0000256" key="1">
    <source>
        <dbReference type="ARBA" id="ARBA00004202"/>
    </source>
</evidence>
<evidence type="ECO:0000259" key="10">
    <source>
        <dbReference type="PROSITE" id="PS50893"/>
    </source>
</evidence>
<dbReference type="PANTHER" id="PTHR43790:SF3">
    <property type="entry name" value="D-ALLOSE IMPORT ATP-BINDING PROTEIN ALSA-RELATED"/>
    <property type="match status" value="1"/>
</dbReference>
<keyword evidence="2" id="KW-0813">Transport</keyword>
<dbReference type="KEGG" id="vpy:HZI73_25060"/>
<protein>
    <submittedName>
        <fullName evidence="11">Sugar ABC transporter ATP-binding protein</fullName>
    </submittedName>
</protein>
<keyword evidence="4" id="KW-0762">Sugar transport</keyword>
<dbReference type="EMBL" id="CP058649">
    <property type="protein sequence ID" value="QUI25367.1"/>
    <property type="molecule type" value="Genomic_DNA"/>
</dbReference>
<name>A0A8J8MNU7_9FIRM</name>
<keyword evidence="12" id="KW-1185">Reference proteome</keyword>
<dbReference type="CDD" id="cd03216">
    <property type="entry name" value="ABC_Carb_Monos_I"/>
    <property type="match status" value="1"/>
</dbReference>
<dbReference type="CDD" id="cd03215">
    <property type="entry name" value="ABC_Carb_Monos_II"/>
    <property type="match status" value="1"/>
</dbReference>
<evidence type="ECO:0000313" key="11">
    <source>
        <dbReference type="EMBL" id="QUI25367.1"/>
    </source>
</evidence>
<keyword evidence="6" id="KW-0547">Nucleotide-binding</keyword>
<keyword evidence="3" id="KW-1003">Cell membrane</keyword>
<sequence>MGKKVLETKSIIKRFPGVTALEDVSFCLYEGEVHALIGENGAGKSTLMNILSGVFTPCTGNIFMFEEEVVFKDSKAAYEKGLSMIHQELALACSVSVAENVFLGRLKKNRLGLVDNKKMERECQKIFDKYNIKHINPSEKVKHLSTSKMQLVEIAKALSRESKIIIMDEPTASLTKSEVENLLDVIRVLKEKGVAIIYISHRLDEVEEIADRITVFRDGQLIKTMVNEGISTKEMAQLMVGRELDDSYNRCHQHHEYQQEIVLKVSGLKNKNIHDVNFELHKGEILGLTGLVGSGRTEVVEAIFGKDSLDEGTITIKNQVVRIRDSRDAIECGIGLVPEGRKTQGLFLNRSVKENISILNLQYNGGMINQKKENSNVAELIKKFNVKTPNHEQKIQYLSGGNQQKAVIARCLLNKPEILILDEPTHGVDIGAKMEIYQIIDELAASGVSIILISSEMQEILMMCDRVLVMHNGTINGTLSKEDVEQEKIVLLATDQVR</sequence>
<feature type="domain" description="ABC transporter" evidence="10">
    <location>
        <begin position="257"/>
        <end position="497"/>
    </location>
</feature>
<gene>
    <name evidence="11" type="ORF">HZI73_25060</name>
</gene>
<evidence type="ECO:0000256" key="9">
    <source>
        <dbReference type="ARBA" id="ARBA00023136"/>
    </source>
</evidence>
<feature type="domain" description="ABC transporter" evidence="10">
    <location>
        <begin position="6"/>
        <end position="243"/>
    </location>
</feature>
<dbReference type="Proteomes" id="UP000683246">
    <property type="component" value="Chromosome"/>
</dbReference>